<protein>
    <recommendedName>
        <fullName evidence="3">Polyketide synthase-like phosphopantetheine-binding domain-containing protein</fullName>
    </recommendedName>
</protein>
<dbReference type="InterPro" id="IPR042099">
    <property type="entry name" value="ANL_N_sf"/>
</dbReference>
<dbReference type="InterPro" id="IPR013120">
    <property type="entry name" value="FAR_NAD-bd"/>
</dbReference>
<name>A0A4S4LA53_9AGAM</name>
<dbReference type="SUPFAM" id="SSF56801">
    <property type="entry name" value="Acetyl-CoA synthetase-like"/>
    <property type="match status" value="1"/>
</dbReference>
<dbReference type="Pfam" id="PF23562">
    <property type="entry name" value="AMP-binding_C_3"/>
    <property type="match status" value="1"/>
</dbReference>
<dbReference type="InterPro" id="IPR051414">
    <property type="entry name" value="Adenylate-forming_Reductase"/>
</dbReference>
<dbReference type="InterPro" id="IPR020806">
    <property type="entry name" value="PKS_PP-bd"/>
</dbReference>
<evidence type="ECO:0000259" key="3">
    <source>
        <dbReference type="SMART" id="SM00823"/>
    </source>
</evidence>
<accession>A0A4S4LA53</accession>
<dbReference type="InterPro" id="IPR036291">
    <property type="entry name" value="NAD(P)-bd_dom_sf"/>
</dbReference>
<dbReference type="AlphaFoldDB" id="A0A4S4LA53"/>
<sequence length="1065" mass="117155">MVPLVPPVLHGLQSSTFVQPPLDFSISFPALFDWQAEHSPKHPLFVFEDAPGYFRTILWAEAIQGIHRATQFVRNAVGNGAQSGSGVEPVLAILANSDTISFFSFLAGALRTGLTLFPVSPRNSAPAVAALLSQTRATHLFISAEPANHKLADAALKLTNSKIDIEKHAMPVFGDLFPVEGCDPSFTPVPLSDIDMNANAIIYHSSGTTAFPKPIYITQRNLLNNCAHVCYCDADLAGSIFACHAVQMFHGMGLFIIQYALITGFVSSVFKPQSPAVIPNTVNVIEGAIAAKADYILVTPTFVEAWSHDFNYVKALAKTKGVIYAGGPLGKDVGDYLVSQGVNIFILLGSTQAMGISYLLESQISKDWEYFRLSPIREAHFEDYGNNEYELIVLESGTYRPNVVNTTVNGRAAYATRRTDDQIMHSTGEKTNPGPLEDMLNRDAIVHGSMMFGRSRFHCGVLVQPKEPFAFDPADTKKVVEFRNYIWPTIENMNVFAPTHSRIFKEMIIVTSPFKPILYTPKGSLRRQATHDQYVTEIDAIYAAVDESAQDDIPGPMDWSMTSVREFVSQVVEKTMKKNEREISENSCFDSLQATWIRNTLIRVLRETHPAVARKLSATFIYDHPTITALSEYLSGNVTGSSVSSLGSIEDKRRELQILVSRYTESFPEFKVAPADLRNEAAGDAVLLTGSTGSLGSNILAKLIEREGVSRVYAMTRPSSDGVPAKEKHMLAFAREGLDVGLLNNSKVKFLVGEPSQADFAVEIDIFEEMQSSVTHIVHNAWRVNFNVAVTSFESNIRSVRNFVDFSLGGHGAQPARVLFISSIGVFQSYKENEPVEEETLAQPDSAIGTGYAESKWVSEQILEKASAETPLSTTVVRCGQMVGGPSGAWNDHEWFPSLVKSSVALQKIPDVKGTVSWITADDAADAIVDMMHADSERTLHLVHPRPVPWSLVIGAIAKGLGLSIVSYGDWLSSLEHAHRDLYDGSPDAAKIEKVFRENPALRLMSFFSSARDRVDVENLEPLGIVKMRCEKAVASSKTLKEAGSIVNDDARRWIASWRRTGFIQ</sequence>
<dbReference type="InterPro" id="IPR000873">
    <property type="entry name" value="AMP-dep_synth/lig_dom"/>
</dbReference>
<dbReference type="Pfam" id="PF07993">
    <property type="entry name" value="NAD_binding_4"/>
    <property type="match status" value="1"/>
</dbReference>
<dbReference type="OrthoDB" id="429813at2759"/>
<keyword evidence="1" id="KW-0596">Phosphopantetheine</keyword>
<reference evidence="4 5" key="1">
    <citation type="submission" date="2019-02" db="EMBL/GenBank/DDBJ databases">
        <title>Genome sequencing of the rare red list fungi Phellinidium pouzarii.</title>
        <authorList>
            <person name="Buettner E."/>
            <person name="Kellner H."/>
        </authorList>
    </citation>
    <scope>NUCLEOTIDE SEQUENCE [LARGE SCALE GENOMIC DNA]</scope>
    <source>
        <strain evidence="4 5">DSM 108285</strain>
    </source>
</reference>
<evidence type="ECO:0000313" key="4">
    <source>
        <dbReference type="EMBL" id="THH07788.1"/>
    </source>
</evidence>
<keyword evidence="5" id="KW-1185">Reference proteome</keyword>
<keyword evidence="2" id="KW-0597">Phosphoprotein</keyword>
<dbReference type="SMART" id="SM00823">
    <property type="entry name" value="PKS_PP"/>
    <property type="match status" value="1"/>
</dbReference>
<evidence type="ECO:0000313" key="5">
    <source>
        <dbReference type="Proteomes" id="UP000308199"/>
    </source>
</evidence>
<proteinExistence type="predicted"/>
<dbReference type="Proteomes" id="UP000308199">
    <property type="component" value="Unassembled WGS sequence"/>
</dbReference>
<dbReference type="Gene3D" id="3.40.50.720">
    <property type="entry name" value="NAD(P)-binding Rossmann-like Domain"/>
    <property type="match status" value="1"/>
</dbReference>
<dbReference type="EMBL" id="SGPK01000127">
    <property type="protein sequence ID" value="THH07788.1"/>
    <property type="molecule type" value="Genomic_DNA"/>
</dbReference>
<dbReference type="PANTHER" id="PTHR43439:SF2">
    <property type="entry name" value="ENZYME, PUTATIVE (JCVI)-RELATED"/>
    <property type="match status" value="1"/>
</dbReference>
<dbReference type="InterPro" id="IPR036736">
    <property type="entry name" value="ACP-like_sf"/>
</dbReference>
<evidence type="ECO:0000256" key="2">
    <source>
        <dbReference type="ARBA" id="ARBA00022553"/>
    </source>
</evidence>
<dbReference type="Gene3D" id="1.10.1200.10">
    <property type="entry name" value="ACP-like"/>
    <property type="match status" value="1"/>
</dbReference>
<dbReference type="GO" id="GO:0031177">
    <property type="term" value="F:phosphopantetheine binding"/>
    <property type="evidence" value="ECO:0007669"/>
    <property type="project" value="InterPro"/>
</dbReference>
<organism evidence="4 5">
    <name type="scientific">Phellinidium pouzarii</name>
    <dbReference type="NCBI Taxonomy" id="167371"/>
    <lineage>
        <taxon>Eukaryota</taxon>
        <taxon>Fungi</taxon>
        <taxon>Dikarya</taxon>
        <taxon>Basidiomycota</taxon>
        <taxon>Agaricomycotina</taxon>
        <taxon>Agaricomycetes</taxon>
        <taxon>Hymenochaetales</taxon>
        <taxon>Hymenochaetaceae</taxon>
        <taxon>Phellinidium</taxon>
    </lineage>
</organism>
<dbReference type="Pfam" id="PF00501">
    <property type="entry name" value="AMP-binding"/>
    <property type="match status" value="1"/>
</dbReference>
<dbReference type="SUPFAM" id="SSF51735">
    <property type="entry name" value="NAD(P)-binding Rossmann-fold domains"/>
    <property type="match status" value="1"/>
</dbReference>
<dbReference type="Gene3D" id="3.40.50.12780">
    <property type="entry name" value="N-terminal domain of ligase-like"/>
    <property type="match status" value="1"/>
</dbReference>
<comment type="caution">
    <text evidence="4">The sequence shown here is derived from an EMBL/GenBank/DDBJ whole genome shotgun (WGS) entry which is preliminary data.</text>
</comment>
<feature type="domain" description="Polyketide synthase-like phosphopantetheine-binding" evidence="3">
    <location>
        <begin position="565"/>
        <end position="638"/>
    </location>
</feature>
<evidence type="ECO:0000256" key="1">
    <source>
        <dbReference type="ARBA" id="ARBA00022450"/>
    </source>
</evidence>
<gene>
    <name evidence="4" type="ORF">EW145_g3144</name>
</gene>
<dbReference type="PANTHER" id="PTHR43439">
    <property type="entry name" value="PHENYLACETATE-COENZYME A LIGASE"/>
    <property type="match status" value="1"/>
</dbReference>